<evidence type="ECO:0000256" key="6">
    <source>
        <dbReference type="ARBA" id="ARBA00022729"/>
    </source>
</evidence>
<dbReference type="InterPro" id="IPR046357">
    <property type="entry name" value="PPIase_dom_sf"/>
</dbReference>
<dbReference type="EC" id="5.2.1.8" evidence="5 10"/>
<evidence type="ECO:0000259" key="13">
    <source>
        <dbReference type="PROSITE" id="PS50059"/>
    </source>
</evidence>
<gene>
    <name evidence="14" type="ORF">MP_TR4086_c0_g1_i1_g.10818</name>
</gene>
<keyword evidence="8 10" id="KW-0697">Rotamase</keyword>
<evidence type="ECO:0000256" key="1">
    <source>
        <dbReference type="ARBA" id="ARBA00000971"/>
    </source>
</evidence>
<feature type="signal peptide" evidence="12">
    <location>
        <begin position="1"/>
        <end position="21"/>
    </location>
</feature>
<name>A0A1J3K753_NOCCA</name>
<reference evidence="14" key="1">
    <citation type="submission" date="2016-07" db="EMBL/GenBank/DDBJ databases">
        <title>De novo transcriptome assembly of four accessions of the metal hyperaccumulator plant Noccaea caerulescens.</title>
        <authorList>
            <person name="Blande D."/>
            <person name="Halimaa P."/>
            <person name="Tervahauta A.I."/>
            <person name="Aarts M.G."/>
            <person name="Karenlampi S.O."/>
        </authorList>
    </citation>
    <scope>NUCLEOTIDE SEQUENCE</scope>
</reference>
<protein>
    <recommendedName>
        <fullName evidence="5 10">peptidylprolyl isomerase</fullName>
        <ecNumber evidence="5 10">5.2.1.8</ecNumber>
    </recommendedName>
</protein>
<evidence type="ECO:0000256" key="12">
    <source>
        <dbReference type="SAM" id="SignalP"/>
    </source>
</evidence>
<dbReference type="GO" id="GO:0005788">
    <property type="term" value="C:endoplasmic reticulum lumen"/>
    <property type="evidence" value="ECO:0007669"/>
    <property type="project" value="UniProtKB-SubCell"/>
</dbReference>
<accession>A0A1J3K753</accession>
<comment type="similarity">
    <text evidence="4">Belongs to the FKBP-type PPIase family.</text>
</comment>
<evidence type="ECO:0000256" key="11">
    <source>
        <dbReference type="SAM" id="MobiDB-lite"/>
    </source>
</evidence>
<organism evidence="14">
    <name type="scientific">Noccaea caerulescens</name>
    <name type="common">Alpine penny-cress</name>
    <name type="synonym">Thlaspi caerulescens</name>
    <dbReference type="NCBI Taxonomy" id="107243"/>
    <lineage>
        <taxon>Eukaryota</taxon>
        <taxon>Viridiplantae</taxon>
        <taxon>Streptophyta</taxon>
        <taxon>Embryophyta</taxon>
        <taxon>Tracheophyta</taxon>
        <taxon>Spermatophyta</taxon>
        <taxon>Magnoliopsida</taxon>
        <taxon>eudicotyledons</taxon>
        <taxon>Gunneridae</taxon>
        <taxon>Pentapetalae</taxon>
        <taxon>rosids</taxon>
        <taxon>malvids</taxon>
        <taxon>Brassicales</taxon>
        <taxon>Brassicaceae</taxon>
        <taxon>Coluteocarpeae</taxon>
        <taxon>Noccaea</taxon>
    </lineage>
</organism>
<dbReference type="AlphaFoldDB" id="A0A1J3K753"/>
<sequence length="161" mass="17534">MRLRYSLFVIFFSVIAFQGIAKKSGDVSQLQIGVKYKPKTCEIKAHKGDKIKVHYRGKLTDGTVFDSSFERGDPFEFVLGTDQVIKGWDQGLLGACVGEKRKLKIPAKLGYGEQGSPPTIPGGATLIFDTELVAINEKPSGGEEDGEDEGEDAEGYGDDEL</sequence>
<dbReference type="SUPFAM" id="SSF54534">
    <property type="entry name" value="FKBP-like"/>
    <property type="match status" value="1"/>
</dbReference>
<keyword evidence="6 12" id="KW-0732">Signal</keyword>
<dbReference type="EMBL" id="GEVM01005593">
    <property type="protein sequence ID" value="JAV00346.1"/>
    <property type="molecule type" value="Transcribed_RNA"/>
</dbReference>
<evidence type="ECO:0000256" key="9">
    <source>
        <dbReference type="ARBA" id="ARBA00023235"/>
    </source>
</evidence>
<evidence type="ECO:0000313" key="14">
    <source>
        <dbReference type="EMBL" id="JAV00346.1"/>
    </source>
</evidence>
<evidence type="ECO:0000256" key="8">
    <source>
        <dbReference type="ARBA" id="ARBA00023110"/>
    </source>
</evidence>
<dbReference type="Gene3D" id="3.10.50.40">
    <property type="match status" value="1"/>
</dbReference>
<feature type="chain" id="PRO_5009624503" description="peptidylprolyl isomerase" evidence="12">
    <location>
        <begin position="22"/>
        <end position="161"/>
    </location>
</feature>
<dbReference type="PROSITE" id="PS50059">
    <property type="entry name" value="FKBP_PPIASE"/>
    <property type="match status" value="1"/>
</dbReference>
<feature type="domain" description="PPIase FKBP-type" evidence="13">
    <location>
        <begin position="48"/>
        <end position="136"/>
    </location>
</feature>
<feature type="region of interest" description="Disordered" evidence="11">
    <location>
        <begin position="135"/>
        <end position="161"/>
    </location>
</feature>
<comment type="subcellular location">
    <subcellularLocation>
        <location evidence="3">Endoplasmic reticulum lumen</location>
    </subcellularLocation>
</comment>
<dbReference type="FunFam" id="3.10.50.40:FF:000016">
    <property type="entry name" value="Peptidylprolyl isomerase"/>
    <property type="match status" value="1"/>
</dbReference>
<dbReference type="PANTHER" id="PTHR45779">
    <property type="entry name" value="PEPTIDYLPROLYL ISOMERASE"/>
    <property type="match status" value="1"/>
</dbReference>
<evidence type="ECO:0000256" key="5">
    <source>
        <dbReference type="ARBA" id="ARBA00013194"/>
    </source>
</evidence>
<evidence type="ECO:0000256" key="3">
    <source>
        <dbReference type="ARBA" id="ARBA00004319"/>
    </source>
</evidence>
<evidence type="ECO:0000256" key="10">
    <source>
        <dbReference type="PROSITE-ProRule" id="PRU00277"/>
    </source>
</evidence>
<keyword evidence="7" id="KW-0256">Endoplasmic reticulum</keyword>
<dbReference type="GO" id="GO:0003755">
    <property type="term" value="F:peptidyl-prolyl cis-trans isomerase activity"/>
    <property type="evidence" value="ECO:0007669"/>
    <property type="project" value="UniProtKB-KW"/>
</dbReference>
<comment type="function">
    <text evidence="2">PPIases accelerate the folding of proteins. It catalyzes the cis-trans isomerization of proline imidic peptide bonds in oligopeptides.</text>
</comment>
<dbReference type="Pfam" id="PF00254">
    <property type="entry name" value="FKBP_C"/>
    <property type="match status" value="1"/>
</dbReference>
<proteinExistence type="inferred from homology"/>
<evidence type="ECO:0000256" key="7">
    <source>
        <dbReference type="ARBA" id="ARBA00022824"/>
    </source>
</evidence>
<dbReference type="PANTHER" id="PTHR45779:SF10">
    <property type="entry name" value="PEPTIDYL-PROLYL CIS-TRANS ISOMERASE FKBP15-2"/>
    <property type="match status" value="1"/>
</dbReference>
<dbReference type="InterPro" id="IPR001179">
    <property type="entry name" value="PPIase_FKBP_dom"/>
</dbReference>
<feature type="compositionally biased region" description="Acidic residues" evidence="11">
    <location>
        <begin position="142"/>
        <end position="161"/>
    </location>
</feature>
<evidence type="ECO:0000256" key="2">
    <source>
        <dbReference type="ARBA" id="ARBA00002388"/>
    </source>
</evidence>
<keyword evidence="9 10" id="KW-0413">Isomerase</keyword>
<comment type="catalytic activity">
    <reaction evidence="1 10">
        <text>[protein]-peptidylproline (omega=180) = [protein]-peptidylproline (omega=0)</text>
        <dbReference type="Rhea" id="RHEA:16237"/>
        <dbReference type="Rhea" id="RHEA-COMP:10747"/>
        <dbReference type="Rhea" id="RHEA-COMP:10748"/>
        <dbReference type="ChEBI" id="CHEBI:83833"/>
        <dbReference type="ChEBI" id="CHEBI:83834"/>
        <dbReference type="EC" id="5.2.1.8"/>
    </reaction>
</comment>
<dbReference type="InterPro" id="IPR044609">
    <property type="entry name" value="FKBP2/11"/>
</dbReference>
<evidence type="ECO:0000256" key="4">
    <source>
        <dbReference type="ARBA" id="ARBA00006577"/>
    </source>
</evidence>